<dbReference type="Pfam" id="PF00364">
    <property type="entry name" value="Biotin_lipoyl"/>
    <property type="match status" value="1"/>
</dbReference>
<protein>
    <recommendedName>
        <fullName evidence="4">Dihydrolipoamide acetyltransferase component of pyruvate dehydrogenase complex</fullName>
        <ecNumber evidence="4">2.3.1.-</ecNumber>
    </recommendedName>
</protein>
<dbReference type="FunFam" id="2.40.50.100:FF:000010">
    <property type="entry name" value="Acetyltransferase component of pyruvate dehydrogenase complex"/>
    <property type="match status" value="1"/>
</dbReference>
<reference evidence="7 8" key="1">
    <citation type="journal article" date="2010" name="Cell">
        <title>The genome of Naegleria gruberi illuminates early eukaryotic versatility.</title>
        <authorList>
            <person name="Fritz-Laylin L.K."/>
            <person name="Prochnik S.E."/>
            <person name="Ginger M.L."/>
            <person name="Dacks J.B."/>
            <person name="Carpenter M.L."/>
            <person name="Field M.C."/>
            <person name="Kuo A."/>
            <person name="Paredez A."/>
            <person name="Chapman J."/>
            <person name="Pham J."/>
            <person name="Shu S."/>
            <person name="Neupane R."/>
            <person name="Cipriano M."/>
            <person name="Mancuso J."/>
            <person name="Tu H."/>
            <person name="Salamov A."/>
            <person name="Lindquist E."/>
            <person name="Shapiro H."/>
            <person name="Lucas S."/>
            <person name="Grigoriev I.V."/>
            <person name="Cande W.Z."/>
            <person name="Fulton C."/>
            <person name="Rokhsar D.S."/>
            <person name="Dawson S.C."/>
        </authorList>
    </citation>
    <scope>NUCLEOTIDE SEQUENCE [LARGE SCALE GENOMIC DNA]</scope>
    <source>
        <strain evidence="7 8">NEG-M</strain>
    </source>
</reference>
<evidence type="ECO:0000313" key="7">
    <source>
        <dbReference type="EMBL" id="EFC47929.1"/>
    </source>
</evidence>
<feature type="domain" description="Lipoyl-binding" evidence="6">
    <location>
        <begin position="35"/>
        <end position="111"/>
    </location>
</feature>
<keyword evidence="4 7" id="KW-0808">Transferase</keyword>
<keyword evidence="8" id="KW-1185">Reference proteome</keyword>
<evidence type="ECO:0000259" key="6">
    <source>
        <dbReference type="PROSITE" id="PS50968"/>
    </source>
</evidence>
<keyword evidence="4 7" id="KW-0012">Acyltransferase</keyword>
<dbReference type="VEuPathDB" id="AmoebaDB:NAEGRDRAFT_78558"/>
<dbReference type="GO" id="GO:0045254">
    <property type="term" value="C:pyruvate dehydrogenase complex"/>
    <property type="evidence" value="ECO:0007669"/>
    <property type="project" value="InterPro"/>
</dbReference>
<proteinExistence type="inferred from homology"/>
<dbReference type="Gene3D" id="4.10.320.10">
    <property type="entry name" value="E3-binding domain"/>
    <property type="match status" value="1"/>
</dbReference>
<feature type="region of interest" description="Disordered" evidence="5">
    <location>
        <begin position="223"/>
        <end position="263"/>
    </location>
</feature>
<dbReference type="InterPro" id="IPR003016">
    <property type="entry name" value="2-oxoA_DH_lipoyl-BS"/>
</dbReference>
<evidence type="ECO:0000256" key="5">
    <source>
        <dbReference type="SAM" id="MobiDB-lite"/>
    </source>
</evidence>
<dbReference type="Proteomes" id="UP000006671">
    <property type="component" value="Unassembled WGS sequence"/>
</dbReference>
<sequence>MFNSTRRQLIRSIKSSSIASSSSSTTTSLKRGYAITKIPLPSLSPTMTSGEIVQWLKKEGDKISVGDSLCEIRTDKSVLDFESTEEGILGKIIIPGGTKNIEMGATIGYLVDKLDEIKNIPTTSTPVSSTPASTPTTTTTSTTPASTSTTSSSACSNWKDRMNHSAPLCPSVLRILNENTWIHVKDIKATGRGGRLTKTDLINYMNNRSCSSNNAIDASPRITINTTSTPQPTTTTTATPTPQSTKPTETKPQPTTAATAASSPIKTAAFNDIETTQIRKIIASRLLESKQNIPHSYYTIQPRIDKLLSIKNKLAEKGVKASVNDIIIYCAARALQRVPECNVIFNLNGHTQVENIDISFAVATPTGLITPIIPKTNTKSIEQIAASVKELGKRAKENKLKPEEFQGGSFCISNLGMFGIQHFAAVINPPHGIILAIGGSEKKPIFETESLDLDNMSTEDISINDVQIGTFMSVTAACDSRAIDGVTAGKFMKVLREELEFDLSL</sequence>
<accession>D2V5C4</accession>
<comment type="similarity">
    <text evidence="1 4">Belongs to the 2-oxoacid dehydrogenase family.</text>
</comment>
<dbReference type="Gene3D" id="3.30.559.10">
    <property type="entry name" value="Chloramphenicol acetyltransferase-like domain"/>
    <property type="match status" value="1"/>
</dbReference>
<dbReference type="Pfam" id="PF00198">
    <property type="entry name" value="2-oxoacid_dh"/>
    <property type="match status" value="1"/>
</dbReference>
<keyword evidence="3" id="KW-0809">Transit peptide</keyword>
<dbReference type="InterPro" id="IPR045257">
    <property type="entry name" value="E2/Pdx1"/>
</dbReference>
<organism evidence="8">
    <name type="scientific">Naegleria gruberi</name>
    <name type="common">Amoeba</name>
    <dbReference type="NCBI Taxonomy" id="5762"/>
    <lineage>
        <taxon>Eukaryota</taxon>
        <taxon>Discoba</taxon>
        <taxon>Heterolobosea</taxon>
        <taxon>Tetramitia</taxon>
        <taxon>Eutetramitia</taxon>
        <taxon>Vahlkampfiidae</taxon>
        <taxon>Naegleria</taxon>
    </lineage>
</organism>
<dbReference type="PANTHER" id="PTHR23151:SF90">
    <property type="entry name" value="DIHYDROLIPOYLLYSINE-RESIDUE ACETYLTRANSFERASE COMPONENT OF PYRUVATE DEHYDROGENASE COMPLEX, MITOCHONDRIAL-RELATED"/>
    <property type="match status" value="1"/>
</dbReference>
<keyword evidence="2 4" id="KW-0450">Lipoyl</keyword>
<dbReference type="InterPro" id="IPR000089">
    <property type="entry name" value="Biotin_lipoyl"/>
</dbReference>
<dbReference type="PROSITE" id="PS00189">
    <property type="entry name" value="LIPOYL"/>
    <property type="match status" value="1"/>
</dbReference>
<dbReference type="InterPro" id="IPR036625">
    <property type="entry name" value="E3-bd_dom_sf"/>
</dbReference>
<name>D2V5C4_NAEGR</name>
<feature type="compositionally biased region" description="Low complexity" evidence="5">
    <location>
        <begin position="226"/>
        <end position="263"/>
    </location>
</feature>
<evidence type="ECO:0000256" key="3">
    <source>
        <dbReference type="ARBA" id="ARBA00022946"/>
    </source>
</evidence>
<dbReference type="KEGG" id="ngr:NAEGRDRAFT_78558"/>
<dbReference type="InterPro" id="IPR023213">
    <property type="entry name" value="CAT-like_dom_sf"/>
</dbReference>
<dbReference type="EMBL" id="GG738852">
    <property type="protein sequence ID" value="EFC47929.1"/>
    <property type="molecule type" value="Genomic_DNA"/>
</dbReference>
<dbReference type="PROSITE" id="PS50968">
    <property type="entry name" value="BIOTINYL_LIPOYL"/>
    <property type="match status" value="1"/>
</dbReference>
<evidence type="ECO:0000313" key="8">
    <source>
        <dbReference type="Proteomes" id="UP000006671"/>
    </source>
</evidence>
<dbReference type="GO" id="GO:0006086">
    <property type="term" value="P:pyruvate decarboxylation to acetyl-CoA"/>
    <property type="evidence" value="ECO:0007669"/>
    <property type="project" value="InterPro"/>
</dbReference>
<dbReference type="STRING" id="5762.D2V5C4"/>
<dbReference type="eggNOG" id="KOG0557">
    <property type="taxonomic scope" value="Eukaryota"/>
</dbReference>
<evidence type="ECO:0000256" key="2">
    <source>
        <dbReference type="ARBA" id="ARBA00022823"/>
    </source>
</evidence>
<dbReference type="GO" id="GO:0016746">
    <property type="term" value="F:acyltransferase activity"/>
    <property type="evidence" value="ECO:0007669"/>
    <property type="project" value="UniProtKB-KW"/>
</dbReference>
<evidence type="ECO:0000256" key="4">
    <source>
        <dbReference type="RuleBase" id="RU003423"/>
    </source>
</evidence>
<dbReference type="PANTHER" id="PTHR23151">
    <property type="entry name" value="DIHYDROLIPOAMIDE ACETYL/SUCCINYL-TRANSFERASE-RELATED"/>
    <property type="match status" value="1"/>
</dbReference>
<dbReference type="SUPFAM" id="SSF52777">
    <property type="entry name" value="CoA-dependent acyltransferases"/>
    <property type="match status" value="1"/>
</dbReference>
<dbReference type="RefSeq" id="XP_002680673.1">
    <property type="nucleotide sequence ID" value="XM_002680627.1"/>
</dbReference>
<dbReference type="InterPro" id="IPR011053">
    <property type="entry name" value="Single_hybrid_motif"/>
</dbReference>
<dbReference type="AlphaFoldDB" id="D2V5C4"/>
<dbReference type="SUPFAM" id="SSF47005">
    <property type="entry name" value="Peripheral subunit-binding domain of 2-oxo acid dehydrogenase complex"/>
    <property type="match status" value="1"/>
</dbReference>
<dbReference type="GeneID" id="8849556"/>
<dbReference type="InterPro" id="IPR001078">
    <property type="entry name" value="2-oxoacid_DH_actylTfrase"/>
</dbReference>
<dbReference type="CDD" id="cd06849">
    <property type="entry name" value="lipoyl_domain"/>
    <property type="match status" value="1"/>
</dbReference>
<dbReference type="Gene3D" id="2.40.50.100">
    <property type="match status" value="1"/>
</dbReference>
<evidence type="ECO:0000256" key="1">
    <source>
        <dbReference type="ARBA" id="ARBA00007317"/>
    </source>
</evidence>
<dbReference type="SUPFAM" id="SSF51230">
    <property type="entry name" value="Single hybrid motif"/>
    <property type="match status" value="1"/>
</dbReference>
<feature type="region of interest" description="Disordered" evidence="5">
    <location>
        <begin position="121"/>
        <end position="155"/>
    </location>
</feature>
<dbReference type="GO" id="GO:0005739">
    <property type="term" value="C:mitochondrion"/>
    <property type="evidence" value="ECO:0007669"/>
    <property type="project" value="TreeGrafter"/>
</dbReference>
<dbReference type="InParanoid" id="D2V5C4"/>
<gene>
    <name evidence="7" type="ORF">NAEGRDRAFT_78558</name>
</gene>
<comment type="cofactor">
    <cofactor evidence="4">
        <name>(R)-lipoate</name>
        <dbReference type="ChEBI" id="CHEBI:83088"/>
    </cofactor>
</comment>
<feature type="compositionally biased region" description="Low complexity" evidence="5">
    <location>
        <begin position="121"/>
        <end position="154"/>
    </location>
</feature>
<dbReference type="OrthoDB" id="537444at2759"/>
<dbReference type="EC" id="2.3.1.-" evidence="4"/>